<evidence type="ECO:0000256" key="3">
    <source>
        <dbReference type="ARBA" id="ARBA00022475"/>
    </source>
</evidence>
<keyword evidence="11" id="KW-0325">Glycoprotein</keyword>
<reference evidence="16 17" key="1">
    <citation type="journal article" date="2019" name="Plant Biotechnol. J.">
        <title>The red bayberry genome and genetic basis of sex determination.</title>
        <authorList>
            <person name="Jia H.M."/>
            <person name="Jia H.J."/>
            <person name="Cai Q.L."/>
            <person name="Wang Y."/>
            <person name="Zhao H.B."/>
            <person name="Yang W.F."/>
            <person name="Wang G.Y."/>
            <person name="Li Y.H."/>
            <person name="Zhan D.L."/>
            <person name="Shen Y.T."/>
            <person name="Niu Q.F."/>
            <person name="Chang L."/>
            <person name="Qiu J."/>
            <person name="Zhao L."/>
            <person name="Xie H.B."/>
            <person name="Fu W.Y."/>
            <person name="Jin J."/>
            <person name="Li X.W."/>
            <person name="Jiao Y."/>
            <person name="Zhou C.C."/>
            <person name="Tu T."/>
            <person name="Chai C.Y."/>
            <person name="Gao J.L."/>
            <person name="Fan L.J."/>
            <person name="van de Weg E."/>
            <person name="Wang J.Y."/>
            <person name="Gao Z.S."/>
        </authorList>
    </citation>
    <scope>NUCLEOTIDE SEQUENCE [LARGE SCALE GENOMIC DNA]</scope>
    <source>
        <tissue evidence="16">Leaves</tissue>
    </source>
</reference>
<dbReference type="Pfam" id="PF08263">
    <property type="entry name" value="LRRNT_2"/>
    <property type="match status" value="1"/>
</dbReference>
<feature type="transmembrane region" description="Helical" evidence="14">
    <location>
        <begin position="1257"/>
        <end position="1280"/>
    </location>
</feature>
<evidence type="ECO:0000256" key="12">
    <source>
        <dbReference type="SAM" id="Coils"/>
    </source>
</evidence>
<proteinExistence type="inferred from homology"/>
<dbReference type="InterPro" id="IPR001611">
    <property type="entry name" value="Leu-rich_rpt"/>
</dbReference>
<evidence type="ECO:0000256" key="6">
    <source>
        <dbReference type="ARBA" id="ARBA00022729"/>
    </source>
</evidence>
<dbReference type="SUPFAM" id="SSF52047">
    <property type="entry name" value="RNI-like"/>
    <property type="match status" value="1"/>
</dbReference>
<keyword evidence="9 14" id="KW-0472">Membrane</keyword>
<dbReference type="SUPFAM" id="SSF52075">
    <property type="entry name" value="Outer arm dynein light chain 1"/>
    <property type="match status" value="1"/>
</dbReference>
<evidence type="ECO:0000256" key="9">
    <source>
        <dbReference type="ARBA" id="ARBA00023136"/>
    </source>
</evidence>
<comment type="similarity">
    <text evidence="2">Belongs to the RLP family.</text>
</comment>
<dbReference type="FunFam" id="3.80.10.10:FF:000213">
    <property type="entry name" value="Tyrosine-sulfated glycopeptide receptor 1"/>
    <property type="match status" value="1"/>
</dbReference>
<name>A0A6A1UQ96_9ROSI</name>
<keyword evidence="17" id="KW-1185">Reference proteome</keyword>
<keyword evidence="5 14" id="KW-0812">Transmembrane</keyword>
<dbReference type="PANTHER" id="PTHR48061">
    <property type="entry name" value="LEUCINE-RICH REPEAT RECEPTOR PROTEIN KINASE EMS1-LIKE-RELATED"/>
    <property type="match status" value="1"/>
</dbReference>
<feature type="coiled-coil region" evidence="12">
    <location>
        <begin position="193"/>
        <end position="293"/>
    </location>
</feature>
<keyword evidence="10 16" id="KW-0675">Receptor</keyword>
<dbReference type="PANTHER" id="PTHR48061:SF2">
    <property type="entry name" value="RECEPTOR LIKE PROTEIN 30-LIKE"/>
    <property type="match status" value="1"/>
</dbReference>
<evidence type="ECO:0000259" key="15">
    <source>
        <dbReference type="Pfam" id="PF08263"/>
    </source>
</evidence>
<feature type="compositionally biased region" description="Low complexity" evidence="13">
    <location>
        <begin position="43"/>
        <end position="54"/>
    </location>
</feature>
<dbReference type="InterPro" id="IPR046956">
    <property type="entry name" value="RLP23-like"/>
</dbReference>
<dbReference type="EMBL" id="RXIC02000026">
    <property type="protein sequence ID" value="KAB1202585.1"/>
    <property type="molecule type" value="Genomic_DNA"/>
</dbReference>
<comment type="subcellular location">
    <subcellularLocation>
        <location evidence="1">Cell membrane</location>
        <topology evidence="1">Single-pass type I membrane protein</topology>
    </subcellularLocation>
</comment>
<evidence type="ECO:0000313" key="17">
    <source>
        <dbReference type="Proteomes" id="UP000516437"/>
    </source>
</evidence>
<dbReference type="InterPro" id="IPR003591">
    <property type="entry name" value="Leu-rich_rpt_typical-subtyp"/>
</dbReference>
<dbReference type="Pfam" id="PF13855">
    <property type="entry name" value="LRR_8"/>
    <property type="match status" value="2"/>
</dbReference>
<evidence type="ECO:0000256" key="2">
    <source>
        <dbReference type="ARBA" id="ARBA00009592"/>
    </source>
</evidence>
<keyword evidence="6" id="KW-0732">Signal</keyword>
<dbReference type="GO" id="GO:0005886">
    <property type="term" value="C:plasma membrane"/>
    <property type="evidence" value="ECO:0007669"/>
    <property type="project" value="UniProtKB-SubCell"/>
</dbReference>
<keyword evidence="12" id="KW-0175">Coiled coil</keyword>
<feature type="region of interest" description="Disordered" evidence="13">
    <location>
        <begin position="1"/>
        <end position="72"/>
    </location>
</feature>
<evidence type="ECO:0000256" key="5">
    <source>
        <dbReference type="ARBA" id="ARBA00022692"/>
    </source>
</evidence>
<evidence type="ECO:0000313" key="16">
    <source>
        <dbReference type="EMBL" id="KAB1202585.1"/>
    </source>
</evidence>
<evidence type="ECO:0000256" key="1">
    <source>
        <dbReference type="ARBA" id="ARBA00004251"/>
    </source>
</evidence>
<evidence type="ECO:0000256" key="7">
    <source>
        <dbReference type="ARBA" id="ARBA00022737"/>
    </source>
</evidence>
<dbReference type="InterPro" id="IPR032675">
    <property type="entry name" value="LRR_dom_sf"/>
</dbReference>
<dbReference type="SUPFAM" id="SSF52058">
    <property type="entry name" value="L domain-like"/>
    <property type="match status" value="2"/>
</dbReference>
<accession>A0A6A1UQ96</accession>
<evidence type="ECO:0000256" key="8">
    <source>
        <dbReference type="ARBA" id="ARBA00022989"/>
    </source>
</evidence>
<dbReference type="Gene3D" id="3.80.10.10">
    <property type="entry name" value="Ribonuclease Inhibitor"/>
    <property type="match status" value="6"/>
</dbReference>
<dbReference type="OrthoDB" id="1394818at2759"/>
<feature type="domain" description="Leucine-rich repeat-containing N-terminal plant-type" evidence="15">
    <location>
        <begin position="331"/>
        <end position="372"/>
    </location>
</feature>
<dbReference type="Proteomes" id="UP000516437">
    <property type="component" value="Chromosome 8"/>
</dbReference>
<keyword evidence="4" id="KW-0433">Leucine-rich repeat</keyword>
<organism evidence="16 17">
    <name type="scientific">Morella rubra</name>
    <name type="common">Chinese bayberry</name>
    <dbReference type="NCBI Taxonomy" id="262757"/>
    <lineage>
        <taxon>Eukaryota</taxon>
        <taxon>Viridiplantae</taxon>
        <taxon>Streptophyta</taxon>
        <taxon>Embryophyta</taxon>
        <taxon>Tracheophyta</taxon>
        <taxon>Spermatophyta</taxon>
        <taxon>Magnoliopsida</taxon>
        <taxon>eudicotyledons</taxon>
        <taxon>Gunneridae</taxon>
        <taxon>Pentapetalae</taxon>
        <taxon>rosids</taxon>
        <taxon>fabids</taxon>
        <taxon>Fagales</taxon>
        <taxon>Myricaceae</taxon>
        <taxon>Morella</taxon>
    </lineage>
</organism>
<evidence type="ECO:0000256" key="4">
    <source>
        <dbReference type="ARBA" id="ARBA00022614"/>
    </source>
</evidence>
<keyword evidence="3" id="KW-1003">Cell membrane</keyword>
<evidence type="ECO:0000256" key="11">
    <source>
        <dbReference type="ARBA" id="ARBA00023180"/>
    </source>
</evidence>
<comment type="caution">
    <text evidence="16">The sequence shown here is derived from an EMBL/GenBank/DDBJ whole genome shotgun (WGS) entry which is preliminary data.</text>
</comment>
<sequence length="1318" mass="147595">MKRGREFPSVTSGQLHSMSPIPSPTLSAPSPRVNEGMSQGTLACPSSCASTSTSKCGRGRTRGVSLEKSLGSGSRETIGAYPGGRVWRSFFHCCHSIDEDWNVGPRKNQESGNINPAKLYKKNYTNKDGIWTSEGAREIYERMDAFQRQCDLEGKTYTEIEVYSEILGKKSGYVRGLGRAVKPPPSSTLTTQSSDLQHQLAKARDEIEAMRAAREKDLQEFTKKQAEMEATLRDHREEQRVEQERIRLEQEERMKMEQERMRIEHEERIQLEQERMRKEQERLRAEISKELEKKMSSVMEKKMSDMSKRLFSQFGGSKSFCFSAVSGECLGDQKSLLLRLKNSLEFDPSWSTKLGQWNQNVDCCLWEGVTCNEGRVIGLDLSNESISGGLEHSSGLFDLHYLQSLNLACNDFGLSQIPYQFMKLKNIRTLNLSAAGFAGQIPKEIAHLTRLVTLDLSNNFYRTGDDSADVQLILENPNLATLVQKLSELRELYLDRINITAQGYEWCQALSAALPNLRVLSMSHCSLSGPLDSSLLNLQSLSVIRLDGNDFPASVLESFADFQNLTSLSLSDTNLDGIVSEKIFGVQTLQTMDLSLNYLLQGSLPEFSRNGSLQTLILSGTSISGTLPHSVGSLEMLSTMDLSFCNFSGTIPTAMTNLTRLVHLDMSHNGFTGTIPSFSMAKNITQIDLSYNALTGEITSTRWEELLMLESLYLGSNSLEGPIPGSLFSLPSLEWLDLSNNHFSGQVDEFSNTSYKLLTLDLSNNNLEGPIPMSLFELRSLDFLSLSSNNFSGYLQLTVIQKLENLSELDLSENNLLIECSETNSSAVYSLLRVSLRSNQLKTFPDCLSNQYNLLHLDLSSNQIEGVIPEWLSEKDFLVTLNLSPNIGNFLGSTLFFSLSSNKFYGSIPRSVCHATRLQVLDLSKNSFSGPIPQCLIERSETLMVLDLRSNDLTGVISDAFPSNCALQSLALNGNQLGGELPKSLAQCTNLVVLDMGNNHIEGAFPCYLKNTSMLRILVLRFNKFYGPIGCPGPNSTWPMLQIIDLASNRFSGKLPTNVFSMWKEMISGEEWGPLKVNRFTLGGGNFIYSFTYQQGISVGLKGLEMELKNVLTIFTSIDFSCNKFDGPIPAELGGLKLLYLLNLSHNAFSGKIPSSLGKLSQLEALDFSSNHFSGEIPVQLADGLTFLSVLNLSFNQLVGQIPFIKQFATFSETSYEGNEGLCGFPLKQKCGNDEEPGTPSPEFEKSHWKSRTVVNWNYLCVELGFVYGFGMVIGPLLFWKRWRIAYYKHIDDIFFRIFPHWYLRNEYRRRQPRRSHR</sequence>
<evidence type="ECO:0000256" key="14">
    <source>
        <dbReference type="SAM" id="Phobius"/>
    </source>
</evidence>
<dbReference type="Pfam" id="PF00560">
    <property type="entry name" value="LRR_1"/>
    <property type="match status" value="8"/>
</dbReference>
<protein>
    <submittedName>
        <fullName evidence="16">Receptor-like protein 12</fullName>
    </submittedName>
</protein>
<dbReference type="SMART" id="SM00369">
    <property type="entry name" value="LRR_TYP"/>
    <property type="match status" value="6"/>
</dbReference>
<dbReference type="InterPro" id="IPR013210">
    <property type="entry name" value="LRR_N_plant-typ"/>
</dbReference>
<evidence type="ECO:0000256" key="13">
    <source>
        <dbReference type="SAM" id="MobiDB-lite"/>
    </source>
</evidence>
<keyword evidence="7" id="KW-0677">Repeat</keyword>
<dbReference type="PRINTS" id="PR00019">
    <property type="entry name" value="LEURICHRPT"/>
</dbReference>
<evidence type="ECO:0000256" key="10">
    <source>
        <dbReference type="ARBA" id="ARBA00023170"/>
    </source>
</evidence>
<dbReference type="FunFam" id="3.80.10.10:FF:000041">
    <property type="entry name" value="LRR receptor-like serine/threonine-protein kinase ERECTA"/>
    <property type="match status" value="2"/>
</dbReference>
<keyword evidence="8 14" id="KW-1133">Transmembrane helix</keyword>
<gene>
    <name evidence="16" type="ORF">CJ030_MR8G016259</name>
</gene>